<reference evidence="2" key="1">
    <citation type="submission" date="2023-01" db="EMBL/GenBank/DDBJ databases">
        <authorList>
            <person name="Van Ghelder C."/>
            <person name="Rancurel C."/>
        </authorList>
    </citation>
    <scope>NUCLEOTIDE SEQUENCE</scope>
    <source>
        <strain evidence="2">CNCM I-4278</strain>
    </source>
</reference>
<comment type="caution">
    <text evidence="2">The sequence shown here is derived from an EMBL/GenBank/DDBJ whole genome shotgun (WGS) entry which is preliminary data.</text>
</comment>
<evidence type="ECO:0000256" key="1">
    <source>
        <dbReference type="SAM" id="MobiDB-lite"/>
    </source>
</evidence>
<proteinExistence type="predicted"/>
<keyword evidence="3" id="KW-1185">Reference proteome</keyword>
<sequence length="56" mass="6275">MSTTRTHISRPEQTRSSLSLPVPELRAKSRDPSLFKVAPVIDDDDVPMHLVFGDVE</sequence>
<gene>
    <name evidence="2" type="ORF">PDIGIT_LOCUS8875</name>
</gene>
<dbReference type="AlphaFoldDB" id="A0A9W4UH09"/>
<feature type="region of interest" description="Disordered" evidence="1">
    <location>
        <begin position="1"/>
        <end position="25"/>
    </location>
</feature>
<name>A0A9W4UH09_9PLEO</name>
<organism evidence="2 3">
    <name type="scientific">Periconia digitata</name>
    <dbReference type="NCBI Taxonomy" id="1303443"/>
    <lineage>
        <taxon>Eukaryota</taxon>
        <taxon>Fungi</taxon>
        <taxon>Dikarya</taxon>
        <taxon>Ascomycota</taxon>
        <taxon>Pezizomycotina</taxon>
        <taxon>Dothideomycetes</taxon>
        <taxon>Pleosporomycetidae</taxon>
        <taxon>Pleosporales</taxon>
        <taxon>Massarineae</taxon>
        <taxon>Periconiaceae</taxon>
        <taxon>Periconia</taxon>
    </lineage>
</organism>
<dbReference type="EMBL" id="CAOQHR010000006">
    <property type="protein sequence ID" value="CAI6335790.1"/>
    <property type="molecule type" value="Genomic_DNA"/>
</dbReference>
<protein>
    <submittedName>
        <fullName evidence="2">Uncharacterized protein</fullName>
    </submittedName>
</protein>
<evidence type="ECO:0000313" key="2">
    <source>
        <dbReference type="EMBL" id="CAI6335790.1"/>
    </source>
</evidence>
<dbReference type="Proteomes" id="UP001152607">
    <property type="component" value="Unassembled WGS sequence"/>
</dbReference>
<evidence type="ECO:0000313" key="3">
    <source>
        <dbReference type="Proteomes" id="UP001152607"/>
    </source>
</evidence>
<accession>A0A9W4UH09</accession>